<dbReference type="RefSeq" id="WP_006337374.1">
    <property type="nucleotide sequence ID" value="NZ_BAHC01000186.1"/>
</dbReference>
<proteinExistence type="predicted"/>
<gene>
    <name evidence="1" type="ORF">GORHZ_186_00620</name>
</gene>
<feature type="non-terminal residue" evidence="1">
    <location>
        <position position="34"/>
    </location>
</feature>
<dbReference type="eggNOG" id="COG1141">
    <property type="taxonomic scope" value="Bacteria"/>
</dbReference>
<accession>K6WFZ5</accession>
<comment type="caution">
    <text evidence="1">The sequence shown here is derived from an EMBL/GenBank/DDBJ whole genome shotgun (WGS) entry which is preliminary data.</text>
</comment>
<dbReference type="AlphaFoldDB" id="K6WFZ5"/>
<dbReference type="EMBL" id="BAHC01000186">
    <property type="protein sequence ID" value="GAB92691.1"/>
    <property type="molecule type" value="Genomic_DNA"/>
</dbReference>
<keyword evidence="2" id="KW-1185">Reference proteome</keyword>
<name>K6WFZ5_9ACTN</name>
<dbReference type="Gene3D" id="3.30.70.20">
    <property type="match status" value="1"/>
</dbReference>
<dbReference type="Pfam" id="PF13459">
    <property type="entry name" value="Fer4_15"/>
    <property type="match status" value="1"/>
</dbReference>
<evidence type="ECO:0000313" key="1">
    <source>
        <dbReference type="EMBL" id="GAB92691.1"/>
    </source>
</evidence>
<evidence type="ECO:0000313" key="2">
    <source>
        <dbReference type="Proteomes" id="UP000008363"/>
    </source>
</evidence>
<organism evidence="1 2">
    <name type="scientific">Gordonia rhizosphera NBRC 16068</name>
    <dbReference type="NCBI Taxonomy" id="1108045"/>
    <lineage>
        <taxon>Bacteria</taxon>
        <taxon>Bacillati</taxon>
        <taxon>Actinomycetota</taxon>
        <taxon>Actinomycetes</taxon>
        <taxon>Mycobacteriales</taxon>
        <taxon>Gordoniaceae</taxon>
        <taxon>Gordonia</taxon>
    </lineage>
</organism>
<protein>
    <submittedName>
        <fullName evidence="1">Putative 3Fe-4S ferredoxin</fullName>
    </submittedName>
</protein>
<dbReference type="STRING" id="1108045.GORHZ_186_00620"/>
<reference evidence="1 2" key="1">
    <citation type="submission" date="2012-08" db="EMBL/GenBank/DDBJ databases">
        <title>Whole genome shotgun sequence of Gordonia rhizosphera NBRC 16068.</title>
        <authorList>
            <person name="Takarada H."/>
            <person name="Isaki S."/>
            <person name="Hosoyama A."/>
            <person name="Tsuchikane K."/>
            <person name="Katsumata H."/>
            <person name="Baba S."/>
            <person name="Ohji S."/>
            <person name="Yamazaki S."/>
            <person name="Fujita N."/>
        </authorList>
    </citation>
    <scope>NUCLEOTIDE SEQUENCE [LARGE SCALE GENOMIC DNA]</scope>
    <source>
        <strain evidence="1 2">NBRC 16068</strain>
    </source>
</reference>
<dbReference type="SUPFAM" id="SSF54862">
    <property type="entry name" value="4Fe-4S ferredoxins"/>
    <property type="match status" value="1"/>
</dbReference>
<dbReference type="Proteomes" id="UP000008363">
    <property type="component" value="Unassembled WGS sequence"/>
</dbReference>
<sequence>MRVEVDLDICQGHGMCEMEAPEVFETQQDHVKIL</sequence>